<dbReference type="CDD" id="cd00067">
    <property type="entry name" value="GAL4"/>
    <property type="match status" value="1"/>
</dbReference>
<dbReference type="Pfam" id="PF00172">
    <property type="entry name" value="Zn_clus"/>
    <property type="match status" value="1"/>
</dbReference>
<dbReference type="EMBL" id="JAXOVC010000011">
    <property type="protein sequence ID" value="KAK4495574.1"/>
    <property type="molecule type" value="Genomic_DNA"/>
</dbReference>
<dbReference type="PROSITE" id="PS00463">
    <property type="entry name" value="ZN2_CY6_FUNGAL_1"/>
    <property type="match status" value="1"/>
</dbReference>
<reference evidence="3 4" key="1">
    <citation type="journal article" date="2023" name="G3 (Bethesda)">
        <title>A chromosome-level genome assembly of Zasmidium syzygii isolated from banana leaves.</title>
        <authorList>
            <person name="van Westerhoven A.C."/>
            <person name="Mehrabi R."/>
            <person name="Talebi R."/>
            <person name="Steentjes M.B.F."/>
            <person name="Corcolon B."/>
            <person name="Chong P.A."/>
            <person name="Kema G.H.J."/>
            <person name="Seidl M.F."/>
        </authorList>
    </citation>
    <scope>NUCLEOTIDE SEQUENCE [LARGE SCALE GENOMIC DNA]</scope>
    <source>
        <strain evidence="3 4">P124</strain>
    </source>
</reference>
<dbReference type="SUPFAM" id="SSF57701">
    <property type="entry name" value="Zn2/Cys6 DNA-binding domain"/>
    <property type="match status" value="1"/>
</dbReference>
<gene>
    <name evidence="3" type="ORF">PRZ48_012842</name>
</gene>
<dbReference type="PROSITE" id="PS50048">
    <property type="entry name" value="ZN2_CY6_FUNGAL_2"/>
    <property type="match status" value="1"/>
</dbReference>
<dbReference type="PANTHER" id="PTHR47784">
    <property type="entry name" value="STEROL UPTAKE CONTROL PROTEIN 2"/>
    <property type="match status" value="1"/>
</dbReference>
<evidence type="ECO:0000256" key="1">
    <source>
        <dbReference type="ARBA" id="ARBA00023242"/>
    </source>
</evidence>
<evidence type="ECO:0000313" key="3">
    <source>
        <dbReference type="EMBL" id="KAK4495574.1"/>
    </source>
</evidence>
<dbReference type="PANTHER" id="PTHR47784:SF4">
    <property type="entry name" value="ZN(II)2CYS6 TRANSCRIPTION FACTOR (EUROFUNG)"/>
    <property type="match status" value="1"/>
</dbReference>
<dbReference type="SMART" id="SM00066">
    <property type="entry name" value="GAL4"/>
    <property type="match status" value="1"/>
</dbReference>
<keyword evidence="1" id="KW-0539">Nucleus</keyword>
<dbReference type="Gene3D" id="4.10.240.10">
    <property type="entry name" value="Zn(2)-C6 fungal-type DNA-binding domain"/>
    <property type="match status" value="1"/>
</dbReference>
<proteinExistence type="predicted"/>
<sequence>MAPSQGRGKPRTYHTKSRGGCITCKKRHIKCDQKRPACTNCTTRRLHCPFQDTAVVKANASPPDHKSPALIPSPSAIEPNGLDAPATIPQGATDICLIQLDLYNHFAFHVCPTFTGEPRHDESYRNLMIKNAFKYHFVLHEMLGLAALSKHLSCPNETYKALAASFQEKAIAGLDDILTKVDGENCVAVVLFAHLIGVHSFCDTFSMGPNCTFSDFLEALIGSAQLLRGINAVIRPFWNDLAATEVGEFMKDAIARRDSYADRPGDETASLLMLIQNADISEASRQTYGETIVWLQRCFDEVRALEPEHRATTNTAFVWLIMSSPAYLQLLDEARPEALVILANFAVVLHYRRDCWAIGNSGYTLLRVIMSHLGRQWKHWLVWPQSQIGIDHADVAITP</sequence>
<organism evidence="3 4">
    <name type="scientific">Zasmidium cellare</name>
    <name type="common">Wine cellar mold</name>
    <name type="synonym">Racodium cellare</name>
    <dbReference type="NCBI Taxonomy" id="395010"/>
    <lineage>
        <taxon>Eukaryota</taxon>
        <taxon>Fungi</taxon>
        <taxon>Dikarya</taxon>
        <taxon>Ascomycota</taxon>
        <taxon>Pezizomycotina</taxon>
        <taxon>Dothideomycetes</taxon>
        <taxon>Dothideomycetidae</taxon>
        <taxon>Mycosphaerellales</taxon>
        <taxon>Mycosphaerellaceae</taxon>
        <taxon>Zasmidium</taxon>
    </lineage>
</organism>
<protein>
    <recommendedName>
        <fullName evidence="2">Zn(2)-C6 fungal-type domain-containing protein</fullName>
    </recommendedName>
</protein>
<comment type="caution">
    <text evidence="3">The sequence shown here is derived from an EMBL/GenBank/DDBJ whole genome shotgun (WGS) entry which is preliminary data.</text>
</comment>
<evidence type="ECO:0000259" key="2">
    <source>
        <dbReference type="PROSITE" id="PS50048"/>
    </source>
</evidence>
<name>A0ABR0E2C6_ZASCE</name>
<dbReference type="InterPro" id="IPR036864">
    <property type="entry name" value="Zn2-C6_fun-type_DNA-bd_sf"/>
</dbReference>
<accession>A0ABR0E2C6</accession>
<feature type="domain" description="Zn(2)-C6 fungal-type" evidence="2">
    <location>
        <begin position="20"/>
        <end position="50"/>
    </location>
</feature>
<evidence type="ECO:0000313" key="4">
    <source>
        <dbReference type="Proteomes" id="UP001305779"/>
    </source>
</evidence>
<dbReference type="InterPro" id="IPR053157">
    <property type="entry name" value="Sterol_Uptake_Regulator"/>
</dbReference>
<dbReference type="InterPro" id="IPR001138">
    <property type="entry name" value="Zn2Cys6_DnaBD"/>
</dbReference>
<dbReference type="Proteomes" id="UP001305779">
    <property type="component" value="Unassembled WGS sequence"/>
</dbReference>
<keyword evidence="4" id="KW-1185">Reference proteome</keyword>